<organism evidence="1 2">
    <name type="scientific">Dactylosporangium darangshiense</name>
    <dbReference type="NCBI Taxonomy" id="579108"/>
    <lineage>
        <taxon>Bacteria</taxon>
        <taxon>Bacillati</taxon>
        <taxon>Actinomycetota</taxon>
        <taxon>Actinomycetes</taxon>
        <taxon>Micromonosporales</taxon>
        <taxon>Micromonosporaceae</taxon>
        <taxon>Dactylosporangium</taxon>
    </lineage>
</organism>
<sequence length="140" mass="14600">MPITVTAPRGVLTTSGRQQVLPRLSRALIEISGAAGNAFFTPIVGGHVDEVEPADVYAGGANRPLVVVKLEIPNIALGSVELRAAFIRAATDIVGECTVPWHEPENTWVNIFNAPDGGWGIAGRAYTGDDLVAAITAAAQ</sequence>
<evidence type="ECO:0000313" key="1">
    <source>
        <dbReference type="EMBL" id="GAA4245754.1"/>
    </source>
</evidence>
<evidence type="ECO:0008006" key="3">
    <source>
        <dbReference type="Google" id="ProtNLM"/>
    </source>
</evidence>
<accession>A0ABP8D0S3</accession>
<evidence type="ECO:0000313" key="2">
    <source>
        <dbReference type="Proteomes" id="UP001500620"/>
    </source>
</evidence>
<protein>
    <recommendedName>
        <fullName evidence="3">Tautomerase enzyme</fullName>
    </recommendedName>
</protein>
<dbReference type="RefSeq" id="WP_345122565.1">
    <property type="nucleotide sequence ID" value="NZ_BAABAT010000003.1"/>
</dbReference>
<dbReference type="EMBL" id="BAABAT010000003">
    <property type="protein sequence ID" value="GAA4245754.1"/>
    <property type="molecule type" value="Genomic_DNA"/>
</dbReference>
<reference evidence="2" key="1">
    <citation type="journal article" date="2019" name="Int. J. Syst. Evol. Microbiol.">
        <title>The Global Catalogue of Microorganisms (GCM) 10K type strain sequencing project: providing services to taxonomists for standard genome sequencing and annotation.</title>
        <authorList>
            <consortium name="The Broad Institute Genomics Platform"/>
            <consortium name="The Broad Institute Genome Sequencing Center for Infectious Disease"/>
            <person name="Wu L."/>
            <person name="Ma J."/>
        </authorList>
    </citation>
    <scope>NUCLEOTIDE SEQUENCE [LARGE SCALE GENOMIC DNA]</scope>
    <source>
        <strain evidence="2">JCM 17441</strain>
    </source>
</reference>
<proteinExistence type="predicted"/>
<name>A0ABP8D0S3_9ACTN</name>
<gene>
    <name evidence="1" type="ORF">GCM10022255_014370</name>
</gene>
<keyword evidence="2" id="KW-1185">Reference proteome</keyword>
<dbReference type="Proteomes" id="UP001500620">
    <property type="component" value="Unassembled WGS sequence"/>
</dbReference>
<comment type="caution">
    <text evidence="1">The sequence shown here is derived from an EMBL/GenBank/DDBJ whole genome shotgun (WGS) entry which is preliminary data.</text>
</comment>